<dbReference type="EMBL" id="CAEZSW010000050">
    <property type="protein sequence ID" value="CAB4552585.1"/>
    <property type="molecule type" value="Genomic_DNA"/>
</dbReference>
<dbReference type="InterPro" id="IPR046612">
    <property type="entry name" value="DUF6671"/>
</dbReference>
<proteinExistence type="predicted"/>
<gene>
    <name evidence="2" type="ORF">UFOPK1508_00531</name>
</gene>
<protein>
    <submittedName>
        <fullName evidence="2">Unannotated protein</fullName>
    </submittedName>
</protein>
<dbReference type="Pfam" id="PF20376">
    <property type="entry name" value="DUF6671"/>
    <property type="match status" value="1"/>
</dbReference>
<reference evidence="2" key="1">
    <citation type="submission" date="2020-05" db="EMBL/GenBank/DDBJ databases">
        <authorList>
            <person name="Chiriac C."/>
            <person name="Salcher M."/>
            <person name="Ghai R."/>
            <person name="Kavagutti S V."/>
        </authorList>
    </citation>
    <scope>NUCLEOTIDE SEQUENCE</scope>
</reference>
<accession>A0A6J6CN70</accession>
<sequence length="278" mass="30772">MNEHPYRGVSAAFPTKHQKEKVVSPKFSTLDIELIVSKIDTDLLGTFSGEIPRSGTPKEVVLKKAHLGAIDLGLPFAIASEGSIAPDPLIPFLISDIECMAWIDKNKNIEVVEFYRSLDIVTARTIITKSDSIQQFLTKADFPNHSLIAKSENGSGQIFKGLNSVESLEIALKKLWKDSEKLIIESDLRAHHSPSRRQNIAVLAERLVTRLSKLCPKCQLPGWGQVGDLYGVECRECGIVEKQAIRGMVLGCAGCEYKEEKLSERSYVEPAECSFCNP</sequence>
<name>A0A6J6CN70_9ZZZZ</name>
<organism evidence="2">
    <name type="scientific">freshwater metagenome</name>
    <dbReference type="NCBI Taxonomy" id="449393"/>
    <lineage>
        <taxon>unclassified sequences</taxon>
        <taxon>metagenomes</taxon>
        <taxon>ecological metagenomes</taxon>
    </lineage>
</organism>
<dbReference type="AlphaFoldDB" id="A0A6J6CN70"/>
<evidence type="ECO:0000313" key="2">
    <source>
        <dbReference type="EMBL" id="CAB4552585.1"/>
    </source>
</evidence>
<evidence type="ECO:0000259" key="1">
    <source>
        <dbReference type="Pfam" id="PF20376"/>
    </source>
</evidence>
<feature type="domain" description="DUF6671" evidence="1">
    <location>
        <begin position="72"/>
        <end position="278"/>
    </location>
</feature>